<name>A0AAV5FAX6_ELECO</name>
<dbReference type="AlphaFoldDB" id="A0AAV5FAX6"/>
<gene>
    <name evidence="1" type="primary">gb20270</name>
    <name evidence="1" type="ORF">PR202_gb20270</name>
</gene>
<sequence>MKKGVNSLIILTAWSIWKHRNTCVFYGAAPSVSAIMQEIKDEHGLWCMVEAKKLEGLGLAGGILS</sequence>
<comment type="caution">
    <text evidence="1">The sequence shown here is derived from an EMBL/GenBank/DDBJ whole genome shotgun (WGS) entry which is preliminary data.</text>
</comment>
<accession>A0AAV5FAX6</accession>
<reference evidence="1" key="2">
    <citation type="submission" date="2021-12" db="EMBL/GenBank/DDBJ databases">
        <title>Resequencing data analysis of finger millet.</title>
        <authorList>
            <person name="Hatakeyama M."/>
            <person name="Aluri S."/>
            <person name="Balachadran M.T."/>
            <person name="Sivarajan S.R."/>
            <person name="Poveda L."/>
            <person name="Shimizu-Inatsugi R."/>
            <person name="Schlapbach R."/>
            <person name="Sreeman S.M."/>
            <person name="Shimizu K.K."/>
        </authorList>
    </citation>
    <scope>NUCLEOTIDE SEQUENCE</scope>
</reference>
<dbReference type="Proteomes" id="UP001054889">
    <property type="component" value="Unassembled WGS sequence"/>
</dbReference>
<reference evidence="1" key="1">
    <citation type="journal article" date="2018" name="DNA Res.">
        <title>Multiple hybrid de novo genome assembly of finger millet, an orphan allotetraploid crop.</title>
        <authorList>
            <person name="Hatakeyama M."/>
            <person name="Aluri S."/>
            <person name="Balachadran M.T."/>
            <person name="Sivarajan S.R."/>
            <person name="Patrignani A."/>
            <person name="Gruter S."/>
            <person name="Poveda L."/>
            <person name="Shimizu-Inatsugi R."/>
            <person name="Baeten J."/>
            <person name="Francoijs K.J."/>
            <person name="Nataraja K.N."/>
            <person name="Reddy Y.A.N."/>
            <person name="Phadnis S."/>
            <person name="Ravikumar R.L."/>
            <person name="Schlapbach R."/>
            <person name="Sreeman S.M."/>
            <person name="Shimizu K.K."/>
        </authorList>
    </citation>
    <scope>NUCLEOTIDE SEQUENCE</scope>
</reference>
<organism evidence="1 2">
    <name type="scientific">Eleusine coracana subsp. coracana</name>
    <dbReference type="NCBI Taxonomy" id="191504"/>
    <lineage>
        <taxon>Eukaryota</taxon>
        <taxon>Viridiplantae</taxon>
        <taxon>Streptophyta</taxon>
        <taxon>Embryophyta</taxon>
        <taxon>Tracheophyta</taxon>
        <taxon>Spermatophyta</taxon>
        <taxon>Magnoliopsida</taxon>
        <taxon>Liliopsida</taxon>
        <taxon>Poales</taxon>
        <taxon>Poaceae</taxon>
        <taxon>PACMAD clade</taxon>
        <taxon>Chloridoideae</taxon>
        <taxon>Cynodonteae</taxon>
        <taxon>Eleusininae</taxon>
        <taxon>Eleusine</taxon>
    </lineage>
</organism>
<dbReference type="EMBL" id="BQKI01000083">
    <property type="protein sequence ID" value="GJN31823.1"/>
    <property type="molecule type" value="Genomic_DNA"/>
</dbReference>
<evidence type="ECO:0000313" key="1">
    <source>
        <dbReference type="EMBL" id="GJN31823.1"/>
    </source>
</evidence>
<keyword evidence="2" id="KW-1185">Reference proteome</keyword>
<protein>
    <submittedName>
        <fullName evidence="1">Uncharacterized protein</fullName>
    </submittedName>
</protein>
<evidence type="ECO:0000313" key="2">
    <source>
        <dbReference type="Proteomes" id="UP001054889"/>
    </source>
</evidence>
<proteinExistence type="predicted"/>